<dbReference type="Proteomes" id="UP000094296">
    <property type="component" value="Unassembled WGS sequence"/>
</dbReference>
<keyword evidence="3" id="KW-1185">Reference proteome</keyword>
<dbReference type="PROSITE" id="PS51272">
    <property type="entry name" value="SLH"/>
    <property type="match status" value="2"/>
</dbReference>
<name>A0A1E5G681_9FIRM</name>
<evidence type="ECO:0000313" key="3">
    <source>
        <dbReference type="Proteomes" id="UP000094296"/>
    </source>
</evidence>
<dbReference type="PANTHER" id="PTHR43308">
    <property type="entry name" value="OUTER MEMBRANE PROTEIN ALPHA-RELATED"/>
    <property type="match status" value="1"/>
</dbReference>
<accession>A0A1E5G681</accession>
<dbReference type="AlphaFoldDB" id="A0A1E5G681"/>
<gene>
    <name evidence="2" type="ORF">BHF68_03245</name>
</gene>
<dbReference type="RefSeq" id="WP_069642182.1">
    <property type="nucleotide sequence ID" value="NZ_MIJE01000001.1"/>
</dbReference>
<dbReference type="STRING" id="766136.BHF68_03245"/>
<sequence length="578" mass="66783">MSKRNPLLLIMAIIVIMVLLHTFSVAEALELQHEFHSSEGIVYKSYSKEWATEVKLKALHTELLRNQHGEEIRALSAVIIYPDFPDHNRNKLGSYQLAYRLDNGKYEVLSDNIISLYGGNTFTNVEDVARTLSRQYGKHFTQYHILKNENILLSNQGYNSKYAQLRQLNNIDQRSNSKWNIEELAADDYVQLFGSPLARKHYLFSNMIDEFEKSPTTWQQPMTARHMFNLMPQQNLNIPLALEVSGLREYFIQLGNLTGNRVRPLINKPTLYVQEIKRVTNQNNSLQLTFAWDTVANPSQRLNYTLVTYGDFDAFPFPIVTYQNNSSSENQLTARYGTVVARDQNMIYFNKHLGFYGKKTFRLFVSDMSGNMISSNELTLDLSQNPINIINNNLQITDVSNDHWAYDNITIANGYRFIRGYPDLTFRPNQYVTRAELLAILNRVNQFSKLTNSQTQTQIVGGSHWGVPVLNEAISSNIVRTEHYGAQYELFVYDEYITREEVAMLSAQLLRAKGFQQLPNARNFTDIQNSSYRDEIRLISSYQIVQGFPDNSFRPKEFITRAQATVIANQLFQQIRNN</sequence>
<dbReference type="PANTHER" id="PTHR43308:SF5">
    <property type="entry name" value="S-LAYER PROTEIN _ PEPTIDOGLYCAN ENDO-BETA-N-ACETYLGLUCOSAMINIDASE"/>
    <property type="match status" value="1"/>
</dbReference>
<proteinExistence type="predicted"/>
<feature type="domain" description="SLH" evidence="1">
    <location>
        <begin position="519"/>
        <end position="578"/>
    </location>
</feature>
<feature type="domain" description="SLH" evidence="1">
    <location>
        <begin position="392"/>
        <end position="455"/>
    </location>
</feature>
<organism evidence="2 3">
    <name type="scientific">Desulfuribacillus alkaliarsenatis</name>
    <dbReference type="NCBI Taxonomy" id="766136"/>
    <lineage>
        <taxon>Bacteria</taxon>
        <taxon>Bacillati</taxon>
        <taxon>Bacillota</taxon>
        <taxon>Desulfuribacillia</taxon>
        <taxon>Desulfuribacillales</taxon>
        <taxon>Desulfuribacillaceae</taxon>
        <taxon>Desulfuribacillus</taxon>
    </lineage>
</organism>
<dbReference type="OrthoDB" id="2690990at2"/>
<dbReference type="Pfam" id="PF00395">
    <property type="entry name" value="SLH"/>
    <property type="match status" value="2"/>
</dbReference>
<reference evidence="2 3" key="1">
    <citation type="submission" date="2016-09" db="EMBL/GenBank/DDBJ databases">
        <title>Draft genome sequence for the type strain of Desulfuribacillus alkaliarsenatis AHT28, an obligately anaerobic, sulfidogenic bacterium isolated from Russian soda lake sediments.</title>
        <authorList>
            <person name="Abin C.A."/>
            <person name="Hollibaugh J.T."/>
        </authorList>
    </citation>
    <scope>NUCLEOTIDE SEQUENCE [LARGE SCALE GENOMIC DNA]</scope>
    <source>
        <strain evidence="2 3">AHT28</strain>
    </source>
</reference>
<evidence type="ECO:0000259" key="1">
    <source>
        <dbReference type="PROSITE" id="PS51272"/>
    </source>
</evidence>
<dbReference type="InterPro" id="IPR001119">
    <property type="entry name" value="SLH_dom"/>
</dbReference>
<dbReference type="EMBL" id="MIJE01000001">
    <property type="protein sequence ID" value="OEF98690.1"/>
    <property type="molecule type" value="Genomic_DNA"/>
</dbReference>
<comment type="caution">
    <text evidence="2">The sequence shown here is derived from an EMBL/GenBank/DDBJ whole genome shotgun (WGS) entry which is preliminary data.</text>
</comment>
<protein>
    <recommendedName>
        <fullName evidence="1">SLH domain-containing protein</fullName>
    </recommendedName>
</protein>
<evidence type="ECO:0000313" key="2">
    <source>
        <dbReference type="EMBL" id="OEF98690.1"/>
    </source>
</evidence>
<dbReference type="InterPro" id="IPR051465">
    <property type="entry name" value="Cell_Envelope_Struct_Comp"/>
</dbReference>